<accession>A0A317T1K4</accession>
<dbReference type="STRING" id="42249.A0A317T1K4"/>
<reference evidence="3 4" key="1">
    <citation type="submission" date="2018-03" db="EMBL/GenBank/DDBJ databases">
        <title>Genomes of Pezizomycetes fungi and the evolution of truffles.</title>
        <authorList>
            <person name="Murat C."/>
            <person name="Payen T."/>
            <person name="Noel B."/>
            <person name="Kuo A."/>
            <person name="Martin F.M."/>
        </authorList>
    </citation>
    <scope>NUCLEOTIDE SEQUENCE [LARGE SCALE GENOMIC DNA]</scope>
    <source>
        <strain evidence="3">091103-1</strain>
    </source>
</reference>
<evidence type="ECO:0000313" key="3">
    <source>
        <dbReference type="EMBL" id="PWW79296.1"/>
    </source>
</evidence>
<evidence type="ECO:0000313" key="4">
    <source>
        <dbReference type="Proteomes" id="UP000246991"/>
    </source>
</evidence>
<dbReference type="PANTHER" id="PTHR10982">
    <property type="entry name" value="MALONYL COA-ACYL CARRIER PROTEIN TRANSACYLASE"/>
    <property type="match status" value="1"/>
</dbReference>
<dbReference type="Gene3D" id="3.30.1120.100">
    <property type="match status" value="1"/>
</dbReference>
<dbReference type="GO" id="GO:0016740">
    <property type="term" value="F:transferase activity"/>
    <property type="evidence" value="ECO:0007669"/>
    <property type="project" value="UniProtKB-KW"/>
</dbReference>
<comment type="caution">
    <text evidence="3">The sequence shown here is derived from an EMBL/GenBank/DDBJ whole genome shotgun (WGS) entry which is preliminary data.</text>
</comment>
<dbReference type="AlphaFoldDB" id="A0A317T1K4"/>
<dbReference type="OrthoDB" id="4251012at2759"/>
<dbReference type="Pfam" id="PF17951">
    <property type="entry name" value="FAS_meander"/>
    <property type="match status" value="1"/>
</dbReference>
<organism evidence="3 4">
    <name type="scientific">Tuber magnatum</name>
    <name type="common">white Piedmont truffle</name>
    <dbReference type="NCBI Taxonomy" id="42249"/>
    <lineage>
        <taxon>Eukaryota</taxon>
        <taxon>Fungi</taxon>
        <taxon>Dikarya</taxon>
        <taxon>Ascomycota</taxon>
        <taxon>Pezizomycotina</taxon>
        <taxon>Pezizomycetes</taxon>
        <taxon>Pezizales</taxon>
        <taxon>Tuberaceae</taxon>
        <taxon>Tuber</taxon>
    </lineage>
</organism>
<dbReference type="Proteomes" id="UP000246991">
    <property type="component" value="Unassembled WGS sequence"/>
</dbReference>
<dbReference type="InterPro" id="IPR040883">
    <property type="entry name" value="FAS_meander"/>
</dbReference>
<gene>
    <name evidence="3" type="ORF">C7212DRAFT_340199</name>
</gene>
<dbReference type="GO" id="GO:0019171">
    <property type="term" value="F:(3R)-hydroxyacyl-[acyl-carrier-protein] dehydratase activity"/>
    <property type="evidence" value="ECO:0007669"/>
    <property type="project" value="InterPro"/>
</dbReference>
<sequence>MTDTEVACCMVEHMYVKREAHRIDLPLTELTGDFIRHIERRFTPIKGQASPFSKYADLDNLFAAVESILAQYPQGPKVMAAKFSTIFNEPSKGILDGIHNGHIAALPTDVYGGPVSAIRVVGYFSSKLITSPDDFEKVARKTTSRVRPSGYRGALPDADSWLGLLAGETYSSVAGITNARGPATTINSVAEKTHFSGYYLKRVEIRIPEEDILIDLMEERAILGKPTSLPLRFRSNSETGAACILVEMEGRNDRTKEFCYRVRFGEKKVPLAAAATDVFDGGLELLRFGQSVANVYLGRSCIWVFRDCTGQAITDLVHAVGNNSEAFAERSRKAVYTPTQFATLVGWKAIKAIFPKATDGDVLNPVHLSNSFRILPGAEPLKKHDFVETRVQISTILNQA</sequence>
<evidence type="ECO:0000256" key="1">
    <source>
        <dbReference type="ARBA" id="ARBA00022679"/>
    </source>
</evidence>
<dbReference type="Gene3D" id="1.20.930.70">
    <property type="match status" value="1"/>
</dbReference>
<proteinExistence type="predicted"/>
<dbReference type="Gene3D" id="3.10.129.10">
    <property type="entry name" value="Hotdog Thioesterase"/>
    <property type="match status" value="1"/>
</dbReference>
<keyword evidence="4" id="KW-1185">Reference proteome</keyword>
<feature type="domain" description="Fatty acid synthase meander beta sheet" evidence="2">
    <location>
        <begin position="175"/>
        <end position="266"/>
    </location>
</feature>
<evidence type="ECO:0000259" key="2">
    <source>
        <dbReference type="Pfam" id="PF17951"/>
    </source>
</evidence>
<dbReference type="PANTHER" id="PTHR10982:SF21">
    <property type="entry name" value="FATTY ACID SYNTHASE SUBUNIT BETA"/>
    <property type="match status" value="1"/>
</dbReference>
<name>A0A317T1K4_9PEZI</name>
<keyword evidence="1" id="KW-0808">Transferase</keyword>
<dbReference type="EMBL" id="PYWC01000009">
    <property type="protein sequence ID" value="PWW79296.1"/>
    <property type="molecule type" value="Genomic_DNA"/>
</dbReference>
<protein>
    <recommendedName>
        <fullName evidence="2">Fatty acid synthase meander beta sheet domain-containing protein</fullName>
    </recommendedName>
</protein>
<dbReference type="InterPro" id="IPR050830">
    <property type="entry name" value="Fungal_FAS"/>
</dbReference>